<keyword evidence="3" id="KW-1185">Reference proteome</keyword>
<accession>A0AAN0NLH6</accession>
<dbReference type="AlphaFoldDB" id="A0AAN0NLH6"/>
<dbReference type="KEGG" id="yrh:AABB31_18935"/>
<dbReference type="Proteomes" id="UP001470809">
    <property type="component" value="Chromosome"/>
</dbReference>
<protein>
    <submittedName>
        <fullName evidence="2">Uncharacterized protein</fullName>
    </submittedName>
</protein>
<organism evidence="2 3">
    <name type="scientific">Yoonia rhodophyticola</name>
    <dbReference type="NCBI Taxonomy" id="3137370"/>
    <lineage>
        <taxon>Bacteria</taxon>
        <taxon>Pseudomonadati</taxon>
        <taxon>Pseudomonadota</taxon>
        <taxon>Alphaproteobacteria</taxon>
        <taxon>Rhodobacterales</taxon>
        <taxon>Paracoccaceae</taxon>
        <taxon>Yoonia</taxon>
    </lineage>
</organism>
<sequence length="170" mass="18779">MQFNKKVVTSIVLGPWASTATADCAPASDPFTFCDIAGRNTVLRVCFDDFNLTYSYGVPGETPQLFLSEPIADADYHPWDAPAPTSGSITFRSGDYAYEVASLFVTQPFDDGIPSVTHFGWITVTRNGEVVDKLECRPEPARYTYGGSLYERMTAMGMVWKGYGRGWTVE</sequence>
<dbReference type="RefSeq" id="WP_342076336.1">
    <property type="nucleotide sequence ID" value="NZ_CP151767.2"/>
</dbReference>
<reference evidence="3" key="1">
    <citation type="submission" date="2024-04" db="EMBL/GenBank/DDBJ databases">
        <title>Phylogenomic analyses of a clade within the roseobacter group suggest taxonomic reassignments of species of the genera Aestuariivita, Citreicella, Loktanella, Nautella, Pelagibaca, Ruegeria, Thalassobius, Thiobacimonas and Tropicibacter, and the proposal o.</title>
        <authorList>
            <person name="Jeon C.O."/>
        </authorList>
    </citation>
    <scope>NUCLEOTIDE SEQUENCE [LARGE SCALE GENOMIC DNA]</scope>
    <source>
        <strain evidence="3">SS1-5</strain>
    </source>
</reference>
<proteinExistence type="predicted"/>
<feature type="chain" id="PRO_5042951285" evidence="1">
    <location>
        <begin position="23"/>
        <end position="170"/>
    </location>
</feature>
<evidence type="ECO:0000313" key="2">
    <source>
        <dbReference type="EMBL" id="WZU67019.1"/>
    </source>
</evidence>
<reference evidence="2 3" key="2">
    <citation type="submission" date="2024-08" db="EMBL/GenBank/DDBJ databases">
        <title>Phylogenomic analyses of a clade within the roseobacter group suggest taxonomic reassignments of species of the genera Aestuariivita, Citreicella, Loktanella, Nautella, Pelagibaca, Ruegeria, Thalassobius, Thiobacimonas and Tropicibacter, and the proposal o.</title>
        <authorList>
            <person name="Jeon C.O."/>
        </authorList>
    </citation>
    <scope>NUCLEOTIDE SEQUENCE [LARGE SCALE GENOMIC DNA]</scope>
    <source>
        <strain evidence="2 3">SS1-5</strain>
    </source>
</reference>
<gene>
    <name evidence="2" type="ORF">AABB31_18935</name>
</gene>
<feature type="signal peptide" evidence="1">
    <location>
        <begin position="1"/>
        <end position="22"/>
    </location>
</feature>
<dbReference type="EMBL" id="CP151767">
    <property type="protein sequence ID" value="WZU67019.1"/>
    <property type="molecule type" value="Genomic_DNA"/>
</dbReference>
<evidence type="ECO:0000256" key="1">
    <source>
        <dbReference type="SAM" id="SignalP"/>
    </source>
</evidence>
<evidence type="ECO:0000313" key="3">
    <source>
        <dbReference type="Proteomes" id="UP001470809"/>
    </source>
</evidence>
<name>A0AAN0NLH6_9RHOB</name>
<keyword evidence="1" id="KW-0732">Signal</keyword>